<evidence type="ECO:0000313" key="2">
    <source>
        <dbReference type="Proteomes" id="UP001057998"/>
    </source>
</evidence>
<dbReference type="RefSeq" id="WP_255387601.1">
    <property type="nucleotide sequence ID" value="NZ_CP101508.1"/>
</dbReference>
<keyword evidence="2" id="KW-1185">Reference proteome</keyword>
<organism evidence="1 2">
    <name type="scientific">Photobacterium atrarenae</name>
    <dbReference type="NCBI Taxonomy" id="865757"/>
    <lineage>
        <taxon>Bacteria</taxon>
        <taxon>Pseudomonadati</taxon>
        <taxon>Pseudomonadota</taxon>
        <taxon>Gammaproteobacteria</taxon>
        <taxon>Vibrionales</taxon>
        <taxon>Vibrionaceae</taxon>
        <taxon>Photobacterium</taxon>
    </lineage>
</organism>
<sequence>MDTIFDHEAFGLVALTKGYNTSTPIESAVLDMFEVEPVESRQVMIVKAGNELQVLMPGEIGQHPNIDKHDPESAVPVSLIRYPFDSQVLPNELQRISSLRDKKLKAQELAVLVKNKMGKHRNNHRYTAAFTAYTALKGRIKNRKGVVMVDLFNVLGVQERKVDLKLGTDTTDVPKLLKGIAKDTKKIAKDHGHLTLKGVAVRVGQDMVERILGHASVKTFYGEEAHSKLQVKFADDPTEISVCGLKFIVDEADEVAEEGASYPMGLSGVFGMLRAPADVLSSSSASKRECHITTEPLPHDEGLEIRSRSIYLPITRDPGLLCAIHSSN</sequence>
<proteinExistence type="predicted"/>
<name>A0ABY5GBT1_9GAMM</name>
<dbReference type="EMBL" id="CP101508">
    <property type="protein sequence ID" value="UTV26388.1"/>
    <property type="molecule type" value="Genomic_DNA"/>
</dbReference>
<reference evidence="1" key="1">
    <citation type="submission" date="2022-07" db="EMBL/GenBank/DDBJ databases">
        <title>Genome sequencing of Photobacterium atrarenae GJH2-4.</title>
        <authorList>
            <person name="Park S.-J."/>
        </authorList>
    </citation>
    <scope>NUCLEOTIDE SEQUENCE</scope>
    <source>
        <strain evidence="1">GJH2-4</strain>
    </source>
</reference>
<accession>A0ABY5GBT1</accession>
<dbReference type="Pfam" id="PF03864">
    <property type="entry name" value="Phage_cap_E"/>
    <property type="match status" value="1"/>
</dbReference>
<dbReference type="Proteomes" id="UP001057998">
    <property type="component" value="Chromosome 1"/>
</dbReference>
<gene>
    <name evidence="1" type="ORF">NNL38_08320</name>
</gene>
<dbReference type="InterPro" id="IPR005564">
    <property type="entry name" value="Major_capsid_GpE"/>
</dbReference>
<protein>
    <submittedName>
        <fullName evidence="1">Major capsid protein</fullName>
    </submittedName>
</protein>
<evidence type="ECO:0000313" key="1">
    <source>
        <dbReference type="EMBL" id="UTV26388.1"/>
    </source>
</evidence>